<protein>
    <submittedName>
        <fullName evidence="2">Uncharacterized protein</fullName>
    </submittedName>
</protein>
<accession>A0A7C5QKP5</accession>
<feature type="region of interest" description="Disordered" evidence="1">
    <location>
        <begin position="48"/>
        <end position="68"/>
    </location>
</feature>
<dbReference type="EMBL" id="DRWN01000072">
    <property type="protein sequence ID" value="HHK69234.1"/>
    <property type="molecule type" value="Genomic_DNA"/>
</dbReference>
<name>A0A7C5QKP5_CALS0</name>
<organism evidence="2">
    <name type="scientific">Caldiarchaeum subterraneum</name>
    <dbReference type="NCBI Taxonomy" id="311458"/>
    <lineage>
        <taxon>Archaea</taxon>
        <taxon>Nitrososphaerota</taxon>
        <taxon>Candidatus Caldarchaeales</taxon>
        <taxon>Candidatus Caldarchaeaceae</taxon>
        <taxon>Candidatus Caldarchaeum</taxon>
    </lineage>
</organism>
<sequence>MGGAVHTPPHLWRLGREACEAVGNLLKPGHQTVGEGITSEASERYPASSCLQHPSTNPLKHLHGVWEG</sequence>
<evidence type="ECO:0000313" key="2">
    <source>
        <dbReference type="EMBL" id="HHK69234.1"/>
    </source>
</evidence>
<evidence type="ECO:0000256" key="1">
    <source>
        <dbReference type="SAM" id="MobiDB-lite"/>
    </source>
</evidence>
<reference evidence="2" key="1">
    <citation type="journal article" date="2020" name="mSystems">
        <title>Genome- and Community-Level Interaction Insights into Carbon Utilization and Element Cycling Functions of Hydrothermarchaeota in Hydrothermal Sediment.</title>
        <authorList>
            <person name="Zhou Z."/>
            <person name="Liu Y."/>
            <person name="Xu W."/>
            <person name="Pan J."/>
            <person name="Luo Z.H."/>
            <person name="Li M."/>
        </authorList>
    </citation>
    <scope>NUCLEOTIDE SEQUENCE [LARGE SCALE GENOMIC DNA]</scope>
    <source>
        <strain evidence="2">SpSt-1056</strain>
    </source>
</reference>
<feature type="compositionally biased region" description="Polar residues" evidence="1">
    <location>
        <begin position="49"/>
        <end position="58"/>
    </location>
</feature>
<dbReference type="AlphaFoldDB" id="A0A7C5QKP5"/>
<comment type="caution">
    <text evidence="2">The sequence shown here is derived from an EMBL/GenBank/DDBJ whole genome shotgun (WGS) entry which is preliminary data.</text>
</comment>
<gene>
    <name evidence="2" type="ORF">ENM11_08860</name>
</gene>
<proteinExistence type="predicted"/>